<dbReference type="InterPro" id="IPR049326">
    <property type="entry name" value="Rhodopsin_dom_fungi"/>
</dbReference>
<reference evidence="3" key="1">
    <citation type="submission" date="2019-04" db="EMBL/GenBank/DDBJ databases">
        <title>Friends and foes A comparative genomics study of 23 Aspergillus species from section Flavi.</title>
        <authorList>
            <consortium name="DOE Joint Genome Institute"/>
            <person name="Kjaerbolling I."/>
            <person name="Vesth T."/>
            <person name="Frisvad J.C."/>
            <person name="Nybo J.L."/>
            <person name="Theobald S."/>
            <person name="Kildgaard S."/>
            <person name="Isbrandt T."/>
            <person name="Kuo A."/>
            <person name="Sato A."/>
            <person name="Lyhne E.K."/>
            <person name="Kogle M.E."/>
            <person name="Wiebenga A."/>
            <person name="Kun R.S."/>
            <person name="Lubbers R.J."/>
            <person name="Makela M.R."/>
            <person name="Barry K."/>
            <person name="Chovatia M."/>
            <person name="Clum A."/>
            <person name="Daum C."/>
            <person name="Haridas S."/>
            <person name="He G."/>
            <person name="LaButti K."/>
            <person name="Lipzen A."/>
            <person name="Mondo S."/>
            <person name="Riley R."/>
            <person name="Salamov A."/>
            <person name="Simmons B.A."/>
            <person name="Magnuson J.K."/>
            <person name="Henrissat B."/>
            <person name="Mortensen U.H."/>
            <person name="Larsen T.O."/>
            <person name="Devries R.P."/>
            <person name="Grigoriev I.V."/>
            <person name="Machida M."/>
            <person name="Baker S.E."/>
            <person name="Andersen M.R."/>
        </authorList>
    </citation>
    <scope>NUCLEOTIDE SEQUENCE [LARGE SCALE GENOMIC DNA]</scope>
    <source>
        <strain evidence="3">CBS 121.62</strain>
    </source>
</reference>
<evidence type="ECO:0000259" key="2">
    <source>
        <dbReference type="Pfam" id="PF20684"/>
    </source>
</evidence>
<sequence length="224" mass="25104">MFTNDGLIVVAWVNQSFVHLLHTKLTYQGYHSSDVPPLSTTEKVTGQKKTHRPLEPLCPFRCEHVPANLQLPVGSFSVQSASLRYVFDYPTMDSAAQKAAGADANGIKDGKVAQGGHCINQKAFFLGSAAFTIVTEIWLLCIPAIIIWRLRMPRQFCASIVNLMRDPHRKIQPQSYSEEQLTCPKTHFLRPILKRTGTGPLRFRKWCFEASAPINTAAQHSALW</sequence>
<dbReference type="Proteomes" id="UP000325434">
    <property type="component" value="Unassembled WGS sequence"/>
</dbReference>
<feature type="domain" description="Rhodopsin" evidence="2">
    <location>
        <begin position="115"/>
        <end position="155"/>
    </location>
</feature>
<evidence type="ECO:0000313" key="3">
    <source>
        <dbReference type="EMBL" id="KAB8241651.1"/>
    </source>
</evidence>
<accession>A0A5N6GH09</accession>
<gene>
    <name evidence="3" type="ORF">BDV35DRAFT_400778</name>
</gene>
<keyword evidence="1" id="KW-0472">Membrane</keyword>
<protein>
    <recommendedName>
        <fullName evidence="2">Rhodopsin domain-containing protein</fullName>
    </recommendedName>
</protein>
<feature type="transmembrane region" description="Helical" evidence="1">
    <location>
        <begin position="124"/>
        <end position="148"/>
    </location>
</feature>
<dbReference type="EMBL" id="ML734684">
    <property type="protein sequence ID" value="KAB8241651.1"/>
    <property type="molecule type" value="Genomic_DNA"/>
</dbReference>
<proteinExistence type="predicted"/>
<dbReference type="Pfam" id="PF20684">
    <property type="entry name" value="Fung_rhodopsin"/>
    <property type="match status" value="1"/>
</dbReference>
<name>A0A5N6GH09_ASPFL</name>
<dbReference type="VEuPathDB" id="FungiDB:AFLA_012564"/>
<evidence type="ECO:0000256" key="1">
    <source>
        <dbReference type="SAM" id="Phobius"/>
    </source>
</evidence>
<keyword evidence="1" id="KW-0812">Transmembrane</keyword>
<keyword evidence="1" id="KW-1133">Transmembrane helix</keyword>
<dbReference type="AlphaFoldDB" id="A0A5N6GH09"/>
<organism evidence="3">
    <name type="scientific">Aspergillus flavus</name>
    <dbReference type="NCBI Taxonomy" id="5059"/>
    <lineage>
        <taxon>Eukaryota</taxon>
        <taxon>Fungi</taxon>
        <taxon>Dikarya</taxon>
        <taxon>Ascomycota</taxon>
        <taxon>Pezizomycotina</taxon>
        <taxon>Eurotiomycetes</taxon>
        <taxon>Eurotiomycetidae</taxon>
        <taxon>Eurotiales</taxon>
        <taxon>Aspergillaceae</taxon>
        <taxon>Aspergillus</taxon>
        <taxon>Aspergillus subgen. Circumdati</taxon>
    </lineage>
</organism>